<evidence type="ECO:0000256" key="2">
    <source>
        <dbReference type="ARBA" id="ARBA00022448"/>
    </source>
</evidence>
<dbReference type="InterPro" id="IPR050366">
    <property type="entry name" value="BP-dependent_transpt_permease"/>
</dbReference>
<dbReference type="STRING" id="642780.SAMN04488570_0731"/>
<keyword evidence="15" id="KW-1185">Reference proteome</keyword>
<dbReference type="InterPro" id="IPR025966">
    <property type="entry name" value="OppC_N"/>
</dbReference>
<protein>
    <recommendedName>
        <fullName evidence="11">Oligopeptide transport system permease protein OppC</fullName>
    </recommendedName>
</protein>
<evidence type="ECO:0000313" key="14">
    <source>
        <dbReference type="EMBL" id="SDR92360.1"/>
    </source>
</evidence>
<dbReference type="PANTHER" id="PTHR43386">
    <property type="entry name" value="OLIGOPEPTIDE TRANSPORT SYSTEM PERMEASE PROTEIN APPC"/>
    <property type="match status" value="1"/>
</dbReference>
<reference evidence="15" key="1">
    <citation type="submission" date="2016-10" db="EMBL/GenBank/DDBJ databases">
        <authorList>
            <person name="Varghese N."/>
            <person name="Submissions S."/>
        </authorList>
    </citation>
    <scope>NUCLEOTIDE SEQUENCE [LARGE SCALE GENOMIC DNA]</scope>
    <source>
        <strain evidence="15">DSM 22127</strain>
    </source>
</reference>
<dbReference type="InterPro" id="IPR000515">
    <property type="entry name" value="MetI-like"/>
</dbReference>
<dbReference type="OrthoDB" id="8906042at2"/>
<dbReference type="Proteomes" id="UP000198859">
    <property type="component" value="Chromosome I"/>
</dbReference>
<sequence>MSTPLEPQHHMDPVPGDTNENAIALKEVEGLSQGQIVRRRFFRHRGALVGLVSLALVALLAYSSIGVLGIPGWWKFNHFTPGEVVNGGAPTMHMPTWLGGSGFVIGDHPFGQDEIGRDVFARVMKGTQTSLNVMVVISVLAALLGMVVGALSGYFRGGIDQGLMRLTDLFLTFPVIVIGAVLGKLAGGAGPFFLAVALGAVSWPTLARLVRGEFLSLREREFVDAAKVAGASSFRIMRKHMIPNAMGVIIVNTTLLASAAVLLETALSYLGFGIKSPDVSLGTMIDEYQSAFATRPFLFWWPGLFIIIIALSVNFIGDGLRDAFDPRQKRVPSARKMRLAATRSDESSVSGSVQ</sequence>
<dbReference type="GO" id="GO:0015833">
    <property type="term" value="P:peptide transport"/>
    <property type="evidence" value="ECO:0007669"/>
    <property type="project" value="UniProtKB-KW"/>
</dbReference>
<keyword evidence="6" id="KW-0571">Peptide transport</keyword>
<proteinExistence type="inferred from homology"/>
<dbReference type="InterPro" id="IPR035906">
    <property type="entry name" value="MetI-like_sf"/>
</dbReference>
<dbReference type="GO" id="GO:0055085">
    <property type="term" value="P:transmembrane transport"/>
    <property type="evidence" value="ECO:0007669"/>
    <property type="project" value="InterPro"/>
</dbReference>
<evidence type="ECO:0000256" key="3">
    <source>
        <dbReference type="ARBA" id="ARBA00022475"/>
    </source>
</evidence>
<keyword evidence="7" id="KW-0653">Protein transport</keyword>
<gene>
    <name evidence="14" type="ORF">SAMN04488570_0731</name>
</gene>
<dbReference type="Pfam" id="PF12911">
    <property type="entry name" value="OppC_N"/>
    <property type="match status" value="1"/>
</dbReference>
<evidence type="ECO:0000256" key="11">
    <source>
        <dbReference type="ARBA" id="ARBA00072251"/>
    </source>
</evidence>
<keyword evidence="2 12" id="KW-0813">Transport</keyword>
<evidence type="ECO:0000256" key="12">
    <source>
        <dbReference type="RuleBase" id="RU363032"/>
    </source>
</evidence>
<keyword evidence="4" id="KW-0997">Cell inner membrane</keyword>
<dbReference type="GO" id="GO:0015031">
    <property type="term" value="P:protein transport"/>
    <property type="evidence" value="ECO:0007669"/>
    <property type="project" value="UniProtKB-KW"/>
</dbReference>
<dbReference type="SUPFAM" id="SSF161098">
    <property type="entry name" value="MetI-like"/>
    <property type="match status" value="1"/>
</dbReference>
<dbReference type="Pfam" id="PF00528">
    <property type="entry name" value="BPD_transp_1"/>
    <property type="match status" value="1"/>
</dbReference>
<keyword evidence="5 12" id="KW-0812">Transmembrane</keyword>
<dbReference type="EMBL" id="LT629757">
    <property type="protein sequence ID" value="SDR92360.1"/>
    <property type="molecule type" value="Genomic_DNA"/>
</dbReference>
<organism evidence="14 15">
    <name type="scientific">Nocardioides scoriae</name>
    <dbReference type="NCBI Taxonomy" id="642780"/>
    <lineage>
        <taxon>Bacteria</taxon>
        <taxon>Bacillati</taxon>
        <taxon>Actinomycetota</taxon>
        <taxon>Actinomycetes</taxon>
        <taxon>Propionibacteriales</taxon>
        <taxon>Nocardioidaceae</taxon>
        <taxon>Nocardioides</taxon>
    </lineage>
</organism>
<evidence type="ECO:0000256" key="9">
    <source>
        <dbReference type="ARBA" id="ARBA00023136"/>
    </source>
</evidence>
<feature type="transmembrane region" description="Helical" evidence="12">
    <location>
        <begin position="192"/>
        <end position="210"/>
    </location>
</feature>
<dbReference type="PANTHER" id="PTHR43386:SF2">
    <property type="entry name" value="OLIGOPEPTIDE TRANSPORT SYSTEM PERMEASE PROTEIN OPPC"/>
    <property type="match status" value="1"/>
</dbReference>
<feature type="transmembrane region" description="Helical" evidence="12">
    <location>
        <begin position="166"/>
        <end position="186"/>
    </location>
</feature>
<comment type="subcellular location">
    <subcellularLocation>
        <location evidence="1">Cell inner membrane</location>
        <topology evidence="1">Multi-pass membrane protein</topology>
    </subcellularLocation>
    <subcellularLocation>
        <location evidence="12">Cell membrane</location>
        <topology evidence="12">Multi-pass membrane protein</topology>
    </subcellularLocation>
</comment>
<evidence type="ECO:0000256" key="10">
    <source>
        <dbReference type="ARBA" id="ARBA00024202"/>
    </source>
</evidence>
<feature type="domain" description="ABC transmembrane type-1" evidence="13">
    <location>
        <begin position="127"/>
        <end position="317"/>
    </location>
</feature>
<evidence type="ECO:0000256" key="1">
    <source>
        <dbReference type="ARBA" id="ARBA00004429"/>
    </source>
</evidence>
<evidence type="ECO:0000256" key="7">
    <source>
        <dbReference type="ARBA" id="ARBA00022927"/>
    </source>
</evidence>
<keyword evidence="3" id="KW-1003">Cell membrane</keyword>
<feature type="transmembrane region" description="Helical" evidence="12">
    <location>
        <begin position="48"/>
        <end position="74"/>
    </location>
</feature>
<dbReference type="PROSITE" id="PS50928">
    <property type="entry name" value="ABC_TM1"/>
    <property type="match status" value="1"/>
</dbReference>
<evidence type="ECO:0000256" key="5">
    <source>
        <dbReference type="ARBA" id="ARBA00022692"/>
    </source>
</evidence>
<evidence type="ECO:0000256" key="6">
    <source>
        <dbReference type="ARBA" id="ARBA00022856"/>
    </source>
</evidence>
<dbReference type="CDD" id="cd06261">
    <property type="entry name" value="TM_PBP2"/>
    <property type="match status" value="1"/>
</dbReference>
<evidence type="ECO:0000313" key="15">
    <source>
        <dbReference type="Proteomes" id="UP000198859"/>
    </source>
</evidence>
<dbReference type="RefSeq" id="WP_091726195.1">
    <property type="nucleotide sequence ID" value="NZ_LT629757.1"/>
</dbReference>
<dbReference type="Gene3D" id="1.10.3720.10">
    <property type="entry name" value="MetI-like"/>
    <property type="match status" value="1"/>
</dbReference>
<name>A0A1H1N0B9_9ACTN</name>
<dbReference type="AlphaFoldDB" id="A0A1H1N0B9"/>
<keyword evidence="8 12" id="KW-1133">Transmembrane helix</keyword>
<evidence type="ECO:0000259" key="13">
    <source>
        <dbReference type="PROSITE" id="PS50928"/>
    </source>
</evidence>
<feature type="transmembrane region" description="Helical" evidence="12">
    <location>
        <begin position="245"/>
        <end position="272"/>
    </location>
</feature>
<evidence type="ECO:0000256" key="8">
    <source>
        <dbReference type="ARBA" id="ARBA00022989"/>
    </source>
</evidence>
<keyword evidence="9 12" id="KW-0472">Membrane</keyword>
<accession>A0A1H1N0B9</accession>
<evidence type="ECO:0000256" key="4">
    <source>
        <dbReference type="ARBA" id="ARBA00022519"/>
    </source>
</evidence>
<feature type="transmembrane region" description="Helical" evidence="12">
    <location>
        <begin position="133"/>
        <end position="154"/>
    </location>
</feature>
<dbReference type="GO" id="GO:0005886">
    <property type="term" value="C:plasma membrane"/>
    <property type="evidence" value="ECO:0007669"/>
    <property type="project" value="UniProtKB-SubCell"/>
</dbReference>
<comment type="similarity">
    <text evidence="10">Belongs to the binding-protein-dependent transport system permease family. OppBC subfamily.</text>
</comment>
<feature type="transmembrane region" description="Helical" evidence="12">
    <location>
        <begin position="298"/>
        <end position="320"/>
    </location>
</feature>